<accession>A0ACC2NXJ2</accession>
<name>A0ACC2NXJ2_9HYME</name>
<proteinExistence type="predicted"/>
<organism evidence="1 2">
    <name type="scientific">Eretmocerus hayati</name>
    <dbReference type="NCBI Taxonomy" id="131215"/>
    <lineage>
        <taxon>Eukaryota</taxon>
        <taxon>Metazoa</taxon>
        <taxon>Ecdysozoa</taxon>
        <taxon>Arthropoda</taxon>
        <taxon>Hexapoda</taxon>
        <taxon>Insecta</taxon>
        <taxon>Pterygota</taxon>
        <taxon>Neoptera</taxon>
        <taxon>Endopterygota</taxon>
        <taxon>Hymenoptera</taxon>
        <taxon>Apocrita</taxon>
        <taxon>Proctotrupomorpha</taxon>
        <taxon>Chalcidoidea</taxon>
        <taxon>Aphelinidae</taxon>
        <taxon>Aphelininae</taxon>
        <taxon>Eretmocerus</taxon>
    </lineage>
</organism>
<sequence>MTSSQTDGSLAFVMDLIENFRQRPQLYDKKDERYKLSKCKEKAYAEIVTAVNKNQPKGNKITEEDVKRRWRNIRKSMTSYLSGKTSRKYYLADKLGFLVPHLDYKPTVKKEKSDGEDSEEDPSEIETKGTDDGEEIKIEQVLKENTMEQNSRESQSSTAKKSQARNKDPQHLIKEVCEGIYHKNGNGKRKNTEENDKPQGSKMLPPFSKKYVQEKENISALEEQTMRVASEAMNAIQDMMKKENEAKPDPHMRAIKQAMKDVPGRHLLECSNGILMIIDKFVNASNE</sequence>
<gene>
    <name evidence="1" type="ORF">QAD02_011359</name>
</gene>
<evidence type="ECO:0000313" key="2">
    <source>
        <dbReference type="Proteomes" id="UP001239111"/>
    </source>
</evidence>
<dbReference type="EMBL" id="CM056742">
    <property type="protein sequence ID" value="KAJ8675573.1"/>
    <property type="molecule type" value="Genomic_DNA"/>
</dbReference>
<evidence type="ECO:0000313" key="1">
    <source>
        <dbReference type="EMBL" id="KAJ8675573.1"/>
    </source>
</evidence>
<reference evidence="1" key="1">
    <citation type="submission" date="2023-04" db="EMBL/GenBank/DDBJ databases">
        <title>A chromosome-level genome assembly of the parasitoid wasp Eretmocerus hayati.</title>
        <authorList>
            <person name="Zhong Y."/>
            <person name="Liu S."/>
            <person name="Liu Y."/>
        </authorList>
    </citation>
    <scope>NUCLEOTIDE SEQUENCE</scope>
    <source>
        <strain evidence="1">ZJU_SS_LIU_2023</strain>
    </source>
</reference>
<keyword evidence="2" id="KW-1185">Reference proteome</keyword>
<comment type="caution">
    <text evidence="1">The sequence shown here is derived from an EMBL/GenBank/DDBJ whole genome shotgun (WGS) entry which is preliminary data.</text>
</comment>
<dbReference type="Proteomes" id="UP001239111">
    <property type="component" value="Chromosome 2"/>
</dbReference>
<protein>
    <submittedName>
        <fullName evidence="1">Uncharacterized protein</fullName>
    </submittedName>
</protein>